<dbReference type="RefSeq" id="WP_221857217.1">
    <property type="nucleotide sequence ID" value="NZ_BAAAYV010000025.1"/>
</dbReference>
<feature type="transmembrane region" description="Helical" evidence="1">
    <location>
        <begin position="146"/>
        <end position="171"/>
    </location>
</feature>
<evidence type="ECO:0000313" key="3">
    <source>
        <dbReference type="Proteomes" id="UP001410795"/>
    </source>
</evidence>
<feature type="transmembrane region" description="Helical" evidence="1">
    <location>
        <begin position="178"/>
        <end position="202"/>
    </location>
</feature>
<sequence>MTAVATARPATARRPHSRVLGVVRLQYVNRQTFIWIPLIVLGGAWGITLLIYWLVNTVGGETVMIAGGTQAPLWYYLVVGIYAMTLTFPFSQAMSVTRREFYLGTLIAAAISAAAMATVFILIGLLEQANDGYGLNGYFAYIPWLWEAGIAAAWLTFFTTTMLFFVVGFWFATVNRRLGPLGLTVVILGIVVVLLGFVALVTLQEAWPQVWQWILDTGALGLTLWGLLLTAVLAGGSYLTLRRLPA</sequence>
<evidence type="ECO:0008006" key="4">
    <source>
        <dbReference type="Google" id="ProtNLM"/>
    </source>
</evidence>
<dbReference type="EMBL" id="BAAAYV010000025">
    <property type="protein sequence ID" value="GAA3669424.1"/>
    <property type="molecule type" value="Genomic_DNA"/>
</dbReference>
<gene>
    <name evidence="2" type="ORF">GCM10022202_34400</name>
</gene>
<comment type="caution">
    <text evidence="2">The sequence shown here is derived from an EMBL/GenBank/DDBJ whole genome shotgun (WGS) entry which is preliminary data.</text>
</comment>
<accession>A0ABP7BUJ3</accession>
<name>A0ABP7BUJ3_9MICO</name>
<feature type="transmembrane region" description="Helical" evidence="1">
    <location>
        <begin position="73"/>
        <end position="90"/>
    </location>
</feature>
<keyword evidence="1" id="KW-0812">Transmembrane</keyword>
<feature type="transmembrane region" description="Helical" evidence="1">
    <location>
        <begin position="222"/>
        <end position="241"/>
    </location>
</feature>
<evidence type="ECO:0000256" key="1">
    <source>
        <dbReference type="SAM" id="Phobius"/>
    </source>
</evidence>
<proteinExistence type="predicted"/>
<feature type="transmembrane region" description="Helical" evidence="1">
    <location>
        <begin position="102"/>
        <end position="126"/>
    </location>
</feature>
<evidence type="ECO:0000313" key="2">
    <source>
        <dbReference type="EMBL" id="GAA3669424.1"/>
    </source>
</evidence>
<protein>
    <recommendedName>
        <fullName evidence="4">ABC transporter permease</fullName>
    </recommendedName>
</protein>
<keyword evidence="1" id="KW-1133">Transmembrane helix</keyword>
<feature type="transmembrane region" description="Helical" evidence="1">
    <location>
        <begin position="33"/>
        <end position="53"/>
    </location>
</feature>
<keyword evidence="3" id="KW-1185">Reference proteome</keyword>
<organism evidence="2 3">
    <name type="scientific">Microbacterium marinilacus</name>
    <dbReference type="NCBI Taxonomy" id="415209"/>
    <lineage>
        <taxon>Bacteria</taxon>
        <taxon>Bacillati</taxon>
        <taxon>Actinomycetota</taxon>
        <taxon>Actinomycetes</taxon>
        <taxon>Micrococcales</taxon>
        <taxon>Microbacteriaceae</taxon>
        <taxon>Microbacterium</taxon>
    </lineage>
</organism>
<dbReference type="Proteomes" id="UP001410795">
    <property type="component" value="Unassembled WGS sequence"/>
</dbReference>
<reference evidence="3" key="1">
    <citation type="journal article" date="2019" name="Int. J. Syst. Evol. Microbiol.">
        <title>The Global Catalogue of Microorganisms (GCM) 10K type strain sequencing project: providing services to taxonomists for standard genome sequencing and annotation.</title>
        <authorList>
            <consortium name="The Broad Institute Genomics Platform"/>
            <consortium name="The Broad Institute Genome Sequencing Center for Infectious Disease"/>
            <person name="Wu L."/>
            <person name="Ma J."/>
        </authorList>
    </citation>
    <scope>NUCLEOTIDE SEQUENCE [LARGE SCALE GENOMIC DNA]</scope>
    <source>
        <strain evidence="3">JCM 16546</strain>
    </source>
</reference>
<keyword evidence="1" id="KW-0472">Membrane</keyword>